<feature type="compositionally biased region" description="Polar residues" evidence="1">
    <location>
        <begin position="95"/>
        <end position="116"/>
    </location>
</feature>
<accession>A0AAV7WAM4</accession>
<evidence type="ECO:0000256" key="1">
    <source>
        <dbReference type="SAM" id="MobiDB-lite"/>
    </source>
</evidence>
<dbReference type="Proteomes" id="UP001066276">
    <property type="component" value="Chromosome 1_2"/>
</dbReference>
<evidence type="ECO:0000313" key="2">
    <source>
        <dbReference type="EMBL" id="KAJ1211042.1"/>
    </source>
</evidence>
<feature type="region of interest" description="Disordered" evidence="1">
    <location>
        <begin position="89"/>
        <end position="116"/>
    </location>
</feature>
<sequence>MNILIGDAMEKRDKLLLDISILEKEIQDTNLSEAIEKNYGILKEGLRKHQEYVKDSKMRKLKRDANDYTTGKVFTYSCKFDNINVERQSDRTFRQPETGTGKTGVTTRSATRSMKS</sequence>
<proteinExistence type="predicted"/>
<organism evidence="2 3">
    <name type="scientific">Pleurodeles waltl</name>
    <name type="common">Iberian ribbed newt</name>
    <dbReference type="NCBI Taxonomy" id="8319"/>
    <lineage>
        <taxon>Eukaryota</taxon>
        <taxon>Metazoa</taxon>
        <taxon>Chordata</taxon>
        <taxon>Craniata</taxon>
        <taxon>Vertebrata</taxon>
        <taxon>Euteleostomi</taxon>
        <taxon>Amphibia</taxon>
        <taxon>Batrachia</taxon>
        <taxon>Caudata</taxon>
        <taxon>Salamandroidea</taxon>
        <taxon>Salamandridae</taxon>
        <taxon>Pleurodelinae</taxon>
        <taxon>Pleurodeles</taxon>
    </lineage>
</organism>
<dbReference type="EMBL" id="JANPWB010000002">
    <property type="protein sequence ID" value="KAJ1211042.1"/>
    <property type="molecule type" value="Genomic_DNA"/>
</dbReference>
<gene>
    <name evidence="2" type="ORF">NDU88_006404</name>
</gene>
<dbReference type="AlphaFoldDB" id="A0AAV7WAM4"/>
<name>A0AAV7WAM4_PLEWA</name>
<comment type="caution">
    <text evidence="2">The sequence shown here is derived from an EMBL/GenBank/DDBJ whole genome shotgun (WGS) entry which is preliminary data.</text>
</comment>
<keyword evidence="3" id="KW-1185">Reference proteome</keyword>
<protein>
    <submittedName>
        <fullName evidence="2">Uncharacterized protein</fullName>
    </submittedName>
</protein>
<reference evidence="2" key="1">
    <citation type="journal article" date="2022" name="bioRxiv">
        <title>Sequencing and chromosome-scale assembly of the giantPleurodeles waltlgenome.</title>
        <authorList>
            <person name="Brown T."/>
            <person name="Elewa A."/>
            <person name="Iarovenko S."/>
            <person name="Subramanian E."/>
            <person name="Araus A.J."/>
            <person name="Petzold A."/>
            <person name="Susuki M."/>
            <person name="Suzuki K.-i.T."/>
            <person name="Hayashi T."/>
            <person name="Toyoda A."/>
            <person name="Oliveira C."/>
            <person name="Osipova E."/>
            <person name="Leigh N.D."/>
            <person name="Simon A."/>
            <person name="Yun M.H."/>
        </authorList>
    </citation>
    <scope>NUCLEOTIDE SEQUENCE</scope>
    <source>
        <strain evidence="2">20211129_DDA</strain>
        <tissue evidence="2">Liver</tissue>
    </source>
</reference>
<evidence type="ECO:0000313" key="3">
    <source>
        <dbReference type="Proteomes" id="UP001066276"/>
    </source>
</evidence>